<dbReference type="InterPro" id="IPR040892">
    <property type="entry name" value="RPN1_N"/>
</dbReference>
<dbReference type="GO" id="GO:0042176">
    <property type="term" value="P:regulation of protein catabolic process"/>
    <property type="evidence" value="ECO:0007669"/>
    <property type="project" value="InterPro"/>
</dbReference>
<dbReference type="GeneID" id="33555564"/>
<dbReference type="OrthoDB" id="10252509at2759"/>
<dbReference type="Pfam" id="PF18051">
    <property type="entry name" value="RPN1_C"/>
    <property type="match status" value="1"/>
</dbReference>
<proteinExistence type="inferred from homology"/>
<feature type="compositionally biased region" description="Basic and acidic residues" evidence="5">
    <location>
        <begin position="18"/>
        <end position="43"/>
    </location>
</feature>
<protein>
    <recommendedName>
        <fullName evidence="4">26S proteasome regulatory subunit RPN1</fullName>
    </recommendedName>
</protein>
<feature type="region of interest" description="Disordered" evidence="5">
    <location>
        <begin position="662"/>
        <end position="746"/>
    </location>
</feature>
<dbReference type="STRING" id="4999.A0A1Y1UN12"/>
<dbReference type="AlphaFoldDB" id="A0A1Y1UN12"/>
<evidence type="ECO:0000256" key="5">
    <source>
        <dbReference type="SAM" id="MobiDB-lite"/>
    </source>
</evidence>
<evidence type="ECO:0000259" key="6">
    <source>
        <dbReference type="Pfam" id="PF17781"/>
    </source>
</evidence>
<dbReference type="Pfam" id="PF17781">
    <property type="entry name" value="RPN1_RPN2_N"/>
    <property type="match status" value="1"/>
</dbReference>
<comment type="similarity">
    <text evidence="1 4">Belongs to the proteasome subunit S2 family.</text>
</comment>
<dbReference type="InParanoid" id="A0A1Y1UN12"/>
<evidence type="ECO:0000256" key="3">
    <source>
        <dbReference type="ARBA" id="ARBA00022942"/>
    </source>
</evidence>
<dbReference type="PANTHER" id="PTHR10943:SF1">
    <property type="entry name" value="26S PROTEASOME NON-ATPASE REGULATORY SUBUNIT 2"/>
    <property type="match status" value="1"/>
</dbReference>
<dbReference type="Pfam" id="PF01851">
    <property type="entry name" value="PC_rep"/>
    <property type="match status" value="2"/>
</dbReference>
<dbReference type="GO" id="GO:0030234">
    <property type="term" value="F:enzyme regulator activity"/>
    <property type="evidence" value="ECO:0007669"/>
    <property type="project" value="UniProtKB-UniRule"/>
</dbReference>
<sequence length="1011" mass="110542">MSQDKDPQSADILVPSTDPEKKKDESEKPKINGDAKGKGKGESEEVEISEEDLQLKTELEMLVERLKESDTNLYLPALESLRTLIKTSTSSMTSVPKPLKFLRPHYEELGQIREGWSDSLKEQKSLLASILSVLAMTYSDTGKRDTLFYRLLSQSTEAPGSWGHEYVRHLSSELGEEYNARFVGEEEHVNGHMNGEANGAAEKTSDRNYSVDQLRSLALELVDFNLKHNAEADAVDLLLELECIEQIVSRIDEKTWPRVCQYMVSCVPLLVPPDDVHFLRTASEIYAKFNRYPEALALAVRLNDRTLIRELYAAPTNPVMKKQLSYFLARAQIPLHWVHTAEDTEKEGDGPAPLQDEDTLLCLGNTKLSHHFRNFGKAVDVHEPRSVEDIYKTHLETTRTTHNADSARHNLASTFVNAFVNAGFGNDKLMVAAPEGQSWIYKNKEQGMLSATASIGLSMMWDSEAGIDFIDKYSYSSEENIKAGAFLAMGILHSGIRPDPDVAFALLEEHTMSKSLPLQISAINGIGIAYAGTCRADIRDLLLPHIADDANSMEVASMAALALGFVFVGSADEEIATGILRTLLERESTALDSEWTIFLVLALGLLFLGSQDTSEATLETLRAVEHEIGQTAEILVDVCSYAGTGNVLKVQKMLHLCAEHAAKEKKKKDDPKEPATEGASGTAAAPAEGDGDVAMGGESAQPASGDDAPASAPAASSIEAPVPPPPGEAEEDEEDEDEQVESKPLKHQAVATIGIALIAMGEEVGAEMALRQYQHLMTFGDPVIRKSVPLALGLISASNPQLSILDTLSKYSHDSDLEVAQNAIIAMGLVGAGTNNARLAQMLRQLAVYYYKEPDCFFIVRVAQGLVHMGKGTIGLNPFYHDGQVMSRTAVAGLLSVLVSFTNSKAFVLGSHHWMLYWLVTAMYPQFLITLNEQQEELATTVRVGQAVNTIGLAGTRMGISGFQTHQTPVRIATGERAELGTNEYFPYASVLEGLVILKKNEGYDAQDVQM</sequence>
<gene>
    <name evidence="8" type="ORF">BD324DRAFT_587615</name>
</gene>
<feature type="region of interest" description="Disordered" evidence="5">
    <location>
        <begin position="1"/>
        <end position="51"/>
    </location>
</feature>
<comment type="caution">
    <text evidence="8">The sequence shown here is derived from an EMBL/GenBank/DDBJ whole genome shotgun (WGS) entry which is preliminary data.</text>
</comment>
<evidence type="ECO:0000313" key="8">
    <source>
        <dbReference type="EMBL" id="ORX38836.1"/>
    </source>
</evidence>
<dbReference type="SUPFAM" id="SSF48371">
    <property type="entry name" value="ARM repeat"/>
    <property type="match status" value="1"/>
</dbReference>
<feature type="compositionally biased region" description="Acidic residues" evidence="5">
    <location>
        <begin position="728"/>
        <end position="739"/>
    </location>
</feature>
<evidence type="ECO:0000256" key="4">
    <source>
        <dbReference type="PIRNR" id="PIRNR015965"/>
    </source>
</evidence>
<dbReference type="GO" id="GO:0034515">
    <property type="term" value="C:proteasome storage granule"/>
    <property type="evidence" value="ECO:0007669"/>
    <property type="project" value="TreeGrafter"/>
</dbReference>
<feature type="compositionally biased region" description="Basic and acidic residues" evidence="5">
    <location>
        <begin position="662"/>
        <end position="675"/>
    </location>
</feature>
<dbReference type="GO" id="GO:0005634">
    <property type="term" value="C:nucleus"/>
    <property type="evidence" value="ECO:0007669"/>
    <property type="project" value="TreeGrafter"/>
</dbReference>
<dbReference type="InterPro" id="IPR011989">
    <property type="entry name" value="ARM-like"/>
</dbReference>
<dbReference type="Proteomes" id="UP000193218">
    <property type="component" value="Unassembled WGS sequence"/>
</dbReference>
<reference evidence="8 9" key="1">
    <citation type="submission" date="2017-03" db="EMBL/GenBank/DDBJ databases">
        <title>Widespread Adenine N6-methylation of Active Genes in Fungi.</title>
        <authorList>
            <consortium name="DOE Joint Genome Institute"/>
            <person name="Mondo S.J."/>
            <person name="Dannebaum R.O."/>
            <person name="Kuo R.C."/>
            <person name="Louie K.B."/>
            <person name="Bewick A.J."/>
            <person name="Labutti K."/>
            <person name="Haridas S."/>
            <person name="Kuo A."/>
            <person name="Salamov A."/>
            <person name="Ahrendt S.R."/>
            <person name="Lau R."/>
            <person name="Bowen B.P."/>
            <person name="Lipzen A."/>
            <person name="Sullivan W."/>
            <person name="Andreopoulos W.B."/>
            <person name="Clum A."/>
            <person name="Lindquist E."/>
            <person name="Daum C."/>
            <person name="Northen T.R."/>
            <person name="Ramamoorthy G."/>
            <person name="Schmitz R.J."/>
            <person name="Gryganskyi A."/>
            <person name="Culley D."/>
            <person name="Magnuson J."/>
            <person name="James T.Y."/>
            <person name="O'Malley M.A."/>
            <person name="Stajich J.E."/>
            <person name="Spatafora J.W."/>
            <person name="Visel A."/>
            <person name="Grigoriev I.V."/>
        </authorList>
    </citation>
    <scope>NUCLEOTIDE SEQUENCE [LARGE SCALE GENOMIC DNA]</scope>
    <source>
        <strain evidence="8 9">NRRL Y-17943</strain>
    </source>
</reference>
<accession>A0A1Y1UN12</accession>
<dbReference type="EMBL" id="NBSH01000003">
    <property type="protein sequence ID" value="ORX38836.1"/>
    <property type="molecule type" value="Genomic_DNA"/>
</dbReference>
<dbReference type="PANTHER" id="PTHR10943">
    <property type="entry name" value="26S PROTEASOME NON-ATPASE REGULATORY SUBUNIT"/>
    <property type="match status" value="1"/>
</dbReference>
<feature type="domain" description="26S proteasome non-ATPase regulatory subunit RPN1 C-terminal" evidence="7">
    <location>
        <begin position="952"/>
        <end position="1004"/>
    </location>
</feature>
<evidence type="ECO:0000313" key="9">
    <source>
        <dbReference type="Proteomes" id="UP000193218"/>
    </source>
</evidence>
<dbReference type="InterPro" id="IPR016024">
    <property type="entry name" value="ARM-type_fold"/>
</dbReference>
<evidence type="ECO:0000256" key="1">
    <source>
        <dbReference type="ARBA" id="ARBA00005460"/>
    </source>
</evidence>
<evidence type="ECO:0000259" key="7">
    <source>
        <dbReference type="Pfam" id="PF18051"/>
    </source>
</evidence>
<name>A0A1Y1UN12_9TREE</name>
<keyword evidence="3 4" id="KW-0647">Proteasome</keyword>
<dbReference type="Gene3D" id="1.25.10.10">
    <property type="entry name" value="Leucine-rich Repeat Variant"/>
    <property type="match status" value="1"/>
</dbReference>
<organism evidence="8 9">
    <name type="scientific">Kockovaella imperatae</name>
    <dbReference type="NCBI Taxonomy" id="4999"/>
    <lineage>
        <taxon>Eukaryota</taxon>
        <taxon>Fungi</taxon>
        <taxon>Dikarya</taxon>
        <taxon>Basidiomycota</taxon>
        <taxon>Agaricomycotina</taxon>
        <taxon>Tremellomycetes</taxon>
        <taxon>Tremellales</taxon>
        <taxon>Cuniculitremaceae</taxon>
        <taxon>Kockovaella</taxon>
    </lineage>
</organism>
<comment type="function">
    <text evidence="4">Acts as a regulatory subunit of the 26 proteasome which is involved in the ATP-dependent degradation of ubiquitinated proteins.</text>
</comment>
<keyword evidence="2" id="KW-0677">Repeat</keyword>
<dbReference type="InterPro" id="IPR041433">
    <property type="entry name" value="RPN1_C"/>
</dbReference>
<feature type="domain" description="RPN1 N-terminal" evidence="6">
    <location>
        <begin position="59"/>
        <end position="396"/>
    </location>
</feature>
<dbReference type="FunCoup" id="A0A1Y1UN12">
    <property type="interactions" value="824"/>
</dbReference>
<dbReference type="PIRSF" id="PIRSF015965">
    <property type="entry name" value="26S_Psome_Rpn1"/>
    <property type="match status" value="1"/>
</dbReference>
<evidence type="ECO:0000256" key="2">
    <source>
        <dbReference type="ARBA" id="ARBA00022737"/>
    </source>
</evidence>
<dbReference type="GO" id="GO:0043161">
    <property type="term" value="P:proteasome-mediated ubiquitin-dependent protein catabolic process"/>
    <property type="evidence" value="ECO:0007669"/>
    <property type="project" value="TreeGrafter"/>
</dbReference>
<dbReference type="InterPro" id="IPR002015">
    <property type="entry name" value="Proteasome/cyclosome_rpt"/>
</dbReference>
<dbReference type="GO" id="GO:0008540">
    <property type="term" value="C:proteasome regulatory particle, base subcomplex"/>
    <property type="evidence" value="ECO:0007669"/>
    <property type="project" value="UniProtKB-UniRule"/>
</dbReference>
<dbReference type="RefSeq" id="XP_021872699.1">
    <property type="nucleotide sequence ID" value="XM_022013756.1"/>
</dbReference>
<keyword evidence="9" id="KW-1185">Reference proteome</keyword>
<feature type="compositionally biased region" description="Low complexity" evidence="5">
    <location>
        <begin position="699"/>
        <end position="720"/>
    </location>
</feature>
<dbReference type="InterPro" id="IPR016643">
    <property type="entry name" value="26S_Psome_Rpn1"/>
</dbReference>